<feature type="compositionally biased region" description="Basic and acidic residues" evidence="2">
    <location>
        <begin position="77"/>
        <end position="88"/>
    </location>
</feature>
<keyword evidence="1" id="KW-0479">Metal-binding</keyword>
<dbReference type="GO" id="GO:0008270">
    <property type="term" value="F:zinc ion binding"/>
    <property type="evidence" value="ECO:0007669"/>
    <property type="project" value="UniProtKB-KW"/>
</dbReference>
<feature type="region of interest" description="Disordered" evidence="2">
    <location>
        <begin position="631"/>
        <end position="670"/>
    </location>
</feature>
<dbReference type="PROSITE" id="PS50157">
    <property type="entry name" value="ZINC_FINGER_C2H2_2"/>
    <property type="match status" value="1"/>
</dbReference>
<feature type="compositionally biased region" description="Basic and acidic residues" evidence="2">
    <location>
        <begin position="236"/>
        <end position="246"/>
    </location>
</feature>
<dbReference type="InterPro" id="IPR013087">
    <property type="entry name" value="Znf_C2H2_type"/>
</dbReference>
<evidence type="ECO:0000256" key="1">
    <source>
        <dbReference type="PROSITE-ProRule" id="PRU00042"/>
    </source>
</evidence>
<dbReference type="PROSITE" id="PS00028">
    <property type="entry name" value="ZINC_FINGER_C2H2_1"/>
    <property type="match status" value="2"/>
</dbReference>
<feature type="region of interest" description="Disordered" evidence="2">
    <location>
        <begin position="712"/>
        <end position="759"/>
    </location>
</feature>
<organism evidence="4">
    <name type="scientific">Octopus bimaculoides</name>
    <name type="common">California two-spotted octopus</name>
    <dbReference type="NCBI Taxonomy" id="37653"/>
    <lineage>
        <taxon>Eukaryota</taxon>
        <taxon>Metazoa</taxon>
        <taxon>Spiralia</taxon>
        <taxon>Lophotrochozoa</taxon>
        <taxon>Mollusca</taxon>
        <taxon>Cephalopoda</taxon>
        <taxon>Coleoidea</taxon>
        <taxon>Octopodiformes</taxon>
        <taxon>Octopoda</taxon>
        <taxon>Incirrata</taxon>
        <taxon>Octopodidae</taxon>
        <taxon>Octopus</taxon>
    </lineage>
</organism>
<feature type="region of interest" description="Disordered" evidence="2">
    <location>
        <begin position="203"/>
        <end position="222"/>
    </location>
</feature>
<sequence length="1403" mass="154421">MESLLRAVLTSPPDLPLPTKVDNVQQNTSTRATSPYLHAALTTTLHHDPHIEQSHGHGAAEQATVSPTAVDSSGEALGEHESKQKAGEGVRTVAVCNNSGIDSKKPSSLISNRHSKLLEALTSDFRLSTSRLRAALTTPLLSPLQSSLMTTAPPVPQPPLETNSLVSSADPNPPSNAAPYKSKLFLALTSPLEYWDKDLACSKEPNSVSDSNKTHCPGKTSDRTVATATKAVGKTIKQENAAERLDASPAEIEPKNTTTTTTTVVTGWQQCYQHRSPGDAIKSELPVPPECLSSSFQPPSKNNATPYHSELHNTVFHESPECTKSRSALVDRLQAAPVCSFVDSHRESKKREMQSCPLGSGKHFQFSPEAASFDQKIKTESTTFGIGQSSLEHKQNPTCAVKSLPNVTQVSHKHDSDSAVCVDISEGRQLCKEEFDPHNTKNLVGIGNTEQSGKSTVCVAVSVEKQLSEEEVIPHNEKNVVKIGPKMKRMHFRKKLLTRSKSPSRPSGISVAKKRKFLDHCKSRLENSDPTFSMDSSSSLLEHLVCKKQKVENVTKQNLEEDEGSNSNFDNQIITDNSSCESLENSVSDSVKNDDNYINGDGVSSCLTLQENLPENFSKCQRESILQSTIKGPKSDVKPSCDSKLGSARNSSSSRTLWEKNTGYPNNSPATKSQILREALTSAPISLHKPSLGLMPAVPEFEKMNGMTTDLCDSVTNNHSSSQDPLTKEQDQNKQTDACKTPNATLSASEKPCKPAGNTKHSSQLLLAALTAADDLRKTPVSKPITRQTNSEILRAALDSSERADSLNYHSKHSQLLRAALIAVDTNKAIKEKTHEIGPKNSNSRLLRAVLTGKYSPETDRFCHSKTSSSPPLPSSRHLSVASMPLTGNKNTSGVKNVSQDTTKSSVNTGSSRASGHSILRAVLTGALDVPQQSVTNSSKGSAPQARRQSRRRRRRSELDLKPNHGGYFRNSDYNMSQTMELTSAANVNDNPQTTDIAMKTEQPKESTNNEGNCETKQLQNTESCVRQRQKTGNECIYCGRVHSSDDTLWLYTSLFASKKQHHFCHVCRQTFSITCLFLQHVEQHHDAQTKYRCEFCGRYFVHVLSYIMCRLSHMDAQKEEGKASNDNDRPLECQVKHDDNLDVQKGSKDNNNKSNNNNNNNDDDNKINGFYIPANKTNYKDNNDDNNKNTEDGVSVDGCCRRESGDCKLCKNGLFQHRINCCLHETNATAAAAVDEDDCTRAEVSSEECTGNCRCHCELHHLCDQIHDMPTTTTKDNHVHNSNSSNNNNCCNDEKTFQCMACTKWFLSRKELCTHKQLHLDIPAGEHRQHREKKGTSDFQGDPDAHQCSAPVLTNMHLGCNSCGALHQSRQKYRTPCLWNNCSGDTAVQLHSDSRCLQLVKD</sequence>
<feature type="region of interest" description="Disordered" evidence="2">
    <location>
        <begin position="49"/>
        <end position="88"/>
    </location>
</feature>
<evidence type="ECO:0000259" key="3">
    <source>
        <dbReference type="PROSITE" id="PS50157"/>
    </source>
</evidence>
<feature type="region of interest" description="Disordered" evidence="2">
    <location>
        <begin position="235"/>
        <end position="260"/>
    </location>
</feature>
<keyword evidence="1" id="KW-0863">Zinc-finger</keyword>
<keyword evidence="1" id="KW-0862">Zinc</keyword>
<feature type="region of interest" description="Disordered" evidence="2">
    <location>
        <begin position="931"/>
        <end position="973"/>
    </location>
</feature>
<feature type="compositionally biased region" description="Polar residues" evidence="2">
    <location>
        <begin position="886"/>
        <end position="914"/>
    </location>
</feature>
<proteinExistence type="predicted"/>
<evidence type="ECO:0000313" key="4">
    <source>
        <dbReference type="EMBL" id="KOF83677.1"/>
    </source>
</evidence>
<reference evidence="4" key="1">
    <citation type="submission" date="2015-07" db="EMBL/GenBank/DDBJ databases">
        <title>MeaNS - Measles Nucleotide Surveillance Program.</title>
        <authorList>
            <person name="Tran T."/>
            <person name="Druce J."/>
        </authorList>
    </citation>
    <scope>NUCLEOTIDE SEQUENCE</scope>
    <source>
        <strain evidence="4">UCB-OBI-ISO-001</strain>
        <tissue evidence="4">Gonad</tissue>
    </source>
</reference>
<feature type="compositionally biased region" description="Polar residues" evidence="2">
    <location>
        <begin position="714"/>
        <end position="725"/>
    </location>
</feature>
<feature type="compositionally biased region" description="Polar residues" evidence="2">
    <location>
        <begin position="735"/>
        <end position="748"/>
    </location>
</feature>
<feature type="domain" description="C2H2-type" evidence="3">
    <location>
        <begin position="1298"/>
        <end position="1320"/>
    </location>
</feature>
<feature type="region of interest" description="Disordered" evidence="2">
    <location>
        <begin position="1325"/>
        <end position="1344"/>
    </location>
</feature>
<accession>A0A0L8H3A5</accession>
<dbReference type="EMBL" id="KQ419396">
    <property type="protein sequence ID" value="KOF83677.1"/>
    <property type="molecule type" value="Genomic_DNA"/>
</dbReference>
<feature type="compositionally biased region" description="Polar residues" evidence="2">
    <location>
        <begin position="931"/>
        <end position="942"/>
    </location>
</feature>
<feature type="region of interest" description="Disordered" evidence="2">
    <location>
        <begin position="858"/>
        <end position="914"/>
    </location>
</feature>
<protein>
    <recommendedName>
        <fullName evidence="3">C2H2-type domain-containing protein</fullName>
    </recommendedName>
</protein>
<feature type="region of interest" description="Disordered" evidence="2">
    <location>
        <begin position="1142"/>
        <end position="1168"/>
    </location>
</feature>
<dbReference type="SMART" id="SM00355">
    <property type="entry name" value="ZnF_C2H2"/>
    <property type="match status" value="3"/>
</dbReference>
<evidence type="ECO:0000256" key="2">
    <source>
        <dbReference type="SAM" id="MobiDB-lite"/>
    </source>
</evidence>
<name>A0A0L8H3A5_OCTBM</name>
<gene>
    <name evidence="4" type="ORF">OCBIM_22023387mg</name>
</gene>
<feature type="region of interest" description="Disordered" evidence="2">
    <location>
        <begin position="146"/>
        <end position="174"/>
    </location>
</feature>
<feature type="compositionally biased region" description="Basic and acidic residues" evidence="2">
    <location>
        <begin position="1142"/>
        <end position="1152"/>
    </location>
</feature>